<keyword evidence="3" id="KW-0863">Zinc-finger</keyword>
<dbReference type="Pfam" id="PF13620">
    <property type="entry name" value="CarboxypepD_reg"/>
    <property type="match status" value="1"/>
</dbReference>
<organism evidence="3 4">
    <name type="scientific">Granulicella rosea</name>
    <dbReference type="NCBI Taxonomy" id="474952"/>
    <lineage>
        <taxon>Bacteria</taxon>
        <taxon>Pseudomonadati</taxon>
        <taxon>Acidobacteriota</taxon>
        <taxon>Terriglobia</taxon>
        <taxon>Terriglobales</taxon>
        <taxon>Acidobacteriaceae</taxon>
        <taxon>Granulicella</taxon>
    </lineage>
</organism>
<dbReference type="AlphaFoldDB" id="A0A239MJE4"/>
<keyword evidence="3" id="KW-0862">Zinc</keyword>
<sequence>MTEHLQPGPHLDADQLAAFAEGALAGWEREQAMLHLAGCEACREVLFLAQIAVQNPAEEAVVAPAVIVIPTPIWRRLAPLAVATALAACLVTAVLVLRPKHPVAPQADVAQVAPPPAVNEAAPADRPAAPQAAPRVHRPTVQPTRQPAPQPTAADASSADQNSAVAANRAGAADRIAAAPAPLGSVSDDASIENLPLNNRNAIRLAAPQPAVAGMAAGTGRAVGALVQPLPASPLGLRIEHGQTSTGEFAKIAGTVLDPTGASVPGATVTLRPAAGAAPTQVKTDARGGFNLAGLPAGHYDLQIAAPGFATVTRSLDLQARDLALLTSPLQPGAASETVTVEAAAAALDTDSSTLASTVQAMTQTVAQGKRILGLDPDGAVSLSTNRGRRWKKVKPQWTGKVVHIAASGDGFEITTDANAVWLSQDGKHWRQR</sequence>
<dbReference type="GO" id="GO:0008270">
    <property type="term" value="F:zinc ion binding"/>
    <property type="evidence" value="ECO:0007669"/>
    <property type="project" value="UniProtKB-KW"/>
</dbReference>
<proteinExistence type="predicted"/>
<evidence type="ECO:0000313" key="3">
    <source>
        <dbReference type="EMBL" id="SNT42244.1"/>
    </source>
</evidence>
<dbReference type="RefSeq" id="WP_089410365.1">
    <property type="nucleotide sequence ID" value="NZ_FZOU01000013.1"/>
</dbReference>
<evidence type="ECO:0000313" key="4">
    <source>
        <dbReference type="Proteomes" id="UP000198356"/>
    </source>
</evidence>
<protein>
    <submittedName>
        <fullName evidence="3">Putative zinc-finger</fullName>
    </submittedName>
</protein>
<dbReference type="SUPFAM" id="SSF49464">
    <property type="entry name" value="Carboxypeptidase regulatory domain-like"/>
    <property type="match status" value="1"/>
</dbReference>
<dbReference type="Gene3D" id="2.60.40.1120">
    <property type="entry name" value="Carboxypeptidase-like, regulatory domain"/>
    <property type="match status" value="1"/>
</dbReference>
<dbReference type="InterPro" id="IPR008969">
    <property type="entry name" value="CarboxyPept-like_regulatory"/>
</dbReference>
<dbReference type="Pfam" id="PF13490">
    <property type="entry name" value="zf-HC2"/>
    <property type="match status" value="1"/>
</dbReference>
<reference evidence="3 4" key="1">
    <citation type="submission" date="2017-06" db="EMBL/GenBank/DDBJ databases">
        <authorList>
            <person name="Kim H.J."/>
            <person name="Triplett B.A."/>
        </authorList>
    </citation>
    <scope>NUCLEOTIDE SEQUENCE [LARGE SCALE GENOMIC DNA]</scope>
    <source>
        <strain evidence="3 4">DSM 18704</strain>
    </source>
</reference>
<dbReference type="Proteomes" id="UP000198356">
    <property type="component" value="Unassembled WGS sequence"/>
</dbReference>
<dbReference type="InterPro" id="IPR041916">
    <property type="entry name" value="Anti_sigma_zinc_sf"/>
</dbReference>
<dbReference type="SUPFAM" id="SSF110296">
    <property type="entry name" value="Oligoxyloglucan reducing end-specific cellobiohydrolase"/>
    <property type="match status" value="1"/>
</dbReference>
<keyword evidence="3" id="KW-0479">Metal-binding</keyword>
<dbReference type="EMBL" id="FZOU01000013">
    <property type="protein sequence ID" value="SNT42244.1"/>
    <property type="molecule type" value="Genomic_DNA"/>
</dbReference>
<dbReference type="InterPro" id="IPR027383">
    <property type="entry name" value="Znf_put"/>
</dbReference>
<accession>A0A239MJE4</accession>
<dbReference type="Gene3D" id="1.10.10.1320">
    <property type="entry name" value="Anti-sigma factor, zinc-finger domain"/>
    <property type="match status" value="1"/>
</dbReference>
<name>A0A239MJE4_9BACT</name>
<evidence type="ECO:0000259" key="2">
    <source>
        <dbReference type="Pfam" id="PF13490"/>
    </source>
</evidence>
<gene>
    <name evidence="3" type="ORF">SAMN05421770_11338</name>
</gene>
<feature type="region of interest" description="Disordered" evidence="1">
    <location>
        <begin position="116"/>
        <end position="167"/>
    </location>
</feature>
<dbReference type="OrthoDB" id="123551at2"/>
<feature type="domain" description="Putative zinc-finger" evidence="2">
    <location>
        <begin position="14"/>
        <end position="43"/>
    </location>
</feature>
<evidence type="ECO:0000256" key="1">
    <source>
        <dbReference type="SAM" id="MobiDB-lite"/>
    </source>
</evidence>
<keyword evidence="4" id="KW-1185">Reference proteome</keyword>